<dbReference type="STRING" id="285676.GA0070561_5136"/>
<protein>
    <submittedName>
        <fullName evidence="1">Sigma-70 region 2</fullName>
    </submittedName>
</protein>
<dbReference type="GO" id="GO:0003700">
    <property type="term" value="F:DNA-binding transcription factor activity"/>
    <property type="evidence" value="ECO:0007669"/>
    <property type="project" value="InterPro"/>
</dbReference>
<name>A0A1C4ZA43_9ACTN</name>
<sequence>MVPEPLRPLRSNALPSAFCVAVAERRLLKNLAYHLLGSVDAAEHAVQTTYTVWYTMPNDKQDGVDSPFTWLVGMLVQICIGLLESSPTQAAGHNAAHVL</sequence>
<accession>A0A1C4ZA43</accession>
<dbReference type="InterPro" id="IPR013325">
    <property type="entry name" value="RNA_pol_sigma_r2"/>
</dbReference>
<dbReference type="GO" id="GO:0006352">
    <property type="term" value="P:DNA-templated transcription initiation"/>
    <property type="evidence" value="ECO:0007669"/>
    <property type="project" value="InterPro"/>
</dbReference>
<dbReference type="RefSeq" id="WP_091405091.1">
    <property type="nucleotide sequence ID" value="NZ_FMCR01000005.1"/>
</dbReference>
<dbReference type="Proteomes" id="UP000198864">
    <property type="component" value="Unassembled WGS sequence"/>
</dbReference>
<dbReference type="EMBL" id="FMCR01000005">
    <property type="protein sequence ID" value="SCF29825.1"/>
    <property type="molecule type" value="Genomic_DNA"/>
</dbReference>
<gene>
    <name evidence="1" type="ORF">GA0070561_5136</name>
</gene>
<organism evidence="1 2">
    <name type="scientific">Micromonospora saelicesensis</name>
    <dbReference type="NCBI Taxonomy" id="285676"/>
    <lineage>
        <taxon>Bacteria</taxon>
        <taxon>Bacillati</taxon>
        <taxon>Actinomycetota</taxon>
        <taxon>Actinomycetes</taxon>
        <taxon>Micromonosporales</taxon>
        <taxon>Micromonosporaceae</taxon>
        <taxon>Micromonospora</taxon>
    </lineage>
</organism>
<dbReference type="AlphaFoldDB" id="A0A1C4ZA43"/>
<reference evidence="1 2" key="1">
    <citation type="submission" date="2016-06" db="EMBL/GenBank/DDBJ databases">
        <authorList>
            <person name="Kjaerup R.B."/>
            <person name="Dalgaard T.S."/>
            <person name="Juul-Madsen H.R."/>
        </authorList>
    </citation>
    <scope>NUCLEOTIDE SEQUENCE [LARGE SCALE GENOMIC DNA]</scope>
    <source>
        <strain evidence="1 2">DSM 44871</strain>
    </source>
</reference>
<dbReference type="SUPFAM" id="SSF88946">
    <property type="entry name" value="Sigma2 domain of RNA polymerase sigma factors"/>
    <property type="match status" value="1"/>
</dbReference>
<evidence type="ECO:0000313" key="2">
    <source>
        <dbReference type="Proteomes" id="UP000198864"/>
    </source>
</evidence>
<proteinExistence type="predicted"/>
<evidence type="ECO:0000313" key="1">
    <source>
        <dbReference type="EMBL" id="SCF29825.1"/>
    </source>
</evidence>